<dbReference type="Proteomes" id="UP000735302">
    <property type="component" value="Unassembled WGS sequence"/>
</dbReference>
<name>A0AAV4C3B8_9GAST</name>
<organism evidence="1 2">
    <name type="scientific">Plakobranchus ocellatus</name>
    <dbReference type="NCBI Taxonomy" id="259542"/>
    <lineage>
        <taxon>Eukaryota</taxon>
        <taxon>Metazoa</taxon>
        <taxon>Spiralia</taxon>
        <taxon>Lophotrochozoa</taxon>
        <taxon>Mollusca</taxon>
        <taxon>Gastropoda</taxon>
        <taxon>Heterobranchia</taxon>
        <taxon>Euthyneura</taxon>
        <taxon>Panpulmonata</taxon>
        <taxon>Sacoglossa</taxon>
        <taxon>Placobranchoidea</taxon>
        <taxon>Plakobranchidae</taxon>
        <taxon>Plakobranchus</taxon>
    </lineage>
</organism>
<keyword evidence="2" id="KW-1185">Reference proteome</keyword>
<sequence>MYEPTLCQTPKTVRFGLEERNTRYETGTKHPAVGLHRFTCMPEAGDAKTFGYKNSDAVGEWVVNLIHGSNLTSLVSERSESTYLHSRGGLFCLNIDLVSTDSAESKEVLKDVALITCRPS</sequence>
<evidence type="ECO:0000313" key="2">
    <source>
        <dbReference type="Proteomes" id="UP000735302"/>
    </source>
</evidence>
<comment type="caution">
    <text evidence="1">The sequence shown here is derived from an EMBL/GenBank/DDBJ whole genome shotgun (WGS) entry which is preliminary data.</text>
</comment>
<dbReference type="AlphaFoldDB" id="A0AAV4C3B8"/>
<proteinExistence type="predicted"/>
<gene>
    <name evidence="1" type="ORF">PoB_005235700</name>
</gene>
<accession>A0AAV4C3B8</accession>
<reference evidence="1 2" key="1">
    <citation type="journal article" date="2021" name="Elife">
        <title>Chloroplast acquisition without the gene transfer in kleptoplastic sea slugs, Plakobranchus ocellatus.</title>
        <authorList>
            <person name="Maeda T."/>
            <person name="Takahashi S."/>
            <person name="Yoshida T."/>
            <person name="Shimamura S."/>
            <person name="Takaki Y."/>
            <person name="Nagai Y."/>
            <person name="Toyoda A."/>
            <person name="Suzuki Y."/>
            <person name="Arimoto A."/>
            <person name="Ishii H."/>
            <person name="Satoh N."/>
            <person name="Nishiyama T."/>
            <person name="Hasebe M."/>
            <person name="Maruyama T."/>
            <person name="Minagawa J."/>
            <person name="Obokata J."/>
            <person name="Shigenobu S."/>
        </authorList>
    </citation>
    <scope>NUCLEOTIDE SEQUENCE [LARGE SCALE GENOMIC DNA]</scope>
</reference>
<evidence type="ECO:0000313" key="1">
    <source>
        <dbReference type="EMBL" id="GFO25852.1"/>
    </source>
</evidence>
<dbReference type="EMBL" id="BLXT01005777">
    <property type="protein sequence ID" value="GFO25852.1"/>
    <property type="molecule type" value="Genomic_DNA"/>
</dbReference>
<protein>
    <submittedName>
        <fullName evidence="1">Uncharacterized protein</fullName>
    </submittedName>
</protein>